<geneLocation type="plasmid" evidence="1">
    <name>pCMC57_01</name>
</geneLocation>
<dbReference type="AlphaFoldDB" id="A0AB33K5W4"/>
<sequence>MSRRQIAAGYIRRSGGTTTEVLATPERVVVRITREPAIRVDQILDAGDTAVLNLTHQFQTQMGAAA</sequence>
<name>A0AB33K5W4_9ACTN</name>
<keyword evidence="1" id="KW-0614">Plasmid</keyword>
<dbReference type="EMBL" id="AP035882">
    <property type="protein sequence ID" value="BFP50147.1"/>
    <property type="molecule type" value="Genomic_DNA"/>
</dbReference>
<protein>
    <submittedName>
        <fullName evidence="1">Uncharacterized protein</fullName>
    </submittedName>
</protein>
<accession>A0AB33K5W4</accession>
<dbReference type="KEGG" id="kic:KCMC57_65150"/>
<evidence type="ECO:0000313" key="1">
    <source>
        <dbReference type="EMBL" id="BFP50147.1"/>
    </source>
</evidence>
<proteinExistence type="predicted"/>
<dbReference type="RefSeq" id="WP_407992383.1">
    <property type="nucleotide sequence ID" value="NZ_AP035882.1"/>
</dbReference>
<gene>
    <name evidence="1" type="ORF">KCMC57_65150</name>
</gene>
<organism evidence="1">
    <name type="scientific">Kitasatospora sp. CMC57</name>
    <dbReference type="NCBI Taxonomy" id="3231513"/>
    <lineage>
        <taxon>Bacteria</taxon>
        <taxon>Bacillati</taxon>
        <taxon>Actinomycetota</taxon>
        <taxon>Actinomycetes</taxon>
        <taxon>Kitasatosporales</taxon>
        <taxon>Streptomycetaceae</taxon>
        <taxon>Kitasatospora</taxon>
    </lineage>
</organism>
<reference evidence="1" key="1">
    <citation type="submission" date="2024-07" db="EMBL/GenBank/DDBJ databases">
        <title>Complete genome sequences of cellulolytic bacteria, Kitasatospora sp. CMC57 and Streptomyces sp. CMC78, isolated from Japanese agricultural soil.</title>
        <authorList>
            <person name="Hashimoto T."/>
            <person name="Ito M."/>
            <person name="Iwamoto M."/>
            <person name="Fukahori D."/>
            <person name="Shoda T."/>
            <person name="Sakoda M."/>
            <person name="Morohoshi T."/>
            <person name="Mitsuboshi M."/>
            <person name="Nishizawa T."/>
        </authorList>
    </citation>
    <scope>NUCLEOTIDE SEQUENCE</scope>
    <source>
        <strain evidence="1">CMC57</strain>
        <plasmid evidence="1">pCMC57_01</plasmid>
    </source>
</reference>